<evidence type="ECO:0000313" key="5">
    <source>
        <dbReference type="Proteomes" id="UP000288351"/>
    </source>
</evidence>
<dbReference type="PROSITE" id="PS51257">
    <property type="entry name" value="PROKAR_LIPOPROTEIN"/>
    <property type="match status" value="1"/>
</dbReference>
<dbReference type="RefSeq" id="WP_016572968.1">
    <property type="nucleotide sequence ID" value="NZ_BHXC01000007.1"/>
</dbReference>
<dbReference type="PANTHER" id="PTHR35936:SF17">
    <property type="entry name" value="ARGININE-BINDING EXTRACELLULAR PROTEIN ARTP"/>
    <property type="match status" value="1"/>
</dbReference>
<proteinExistence type="predicted"/>
<dbReference type="InterPro" id="IPR001638">
    <property type="entry name" value="Solute-binding_3/MltF_N"/>
</dbReference>
<feature type="domain" description="Solute-binding protein family 3/N-terminal" evidence="3">
    <location>
        <begin position="37"/>
        <end position="273"/>
    </location>
</feature>
<evidence type="ECO:0000259" key="3">
    <source>
        <dbReference type="SMART" id="SM00062"/>
    </source>
</evidence>
<protein>
    <submittedName>
        <fullName evidence="4">ABC transporter substrate-binding protein</fullName>
    </submittedName>
</protein>
<dbReference type="PANTHER" id="PTHR35936">
    <property type="entry name" value="MEMBRANE-BOUND LYTIC MUREIN TRANSGLYCOSYLASE F"/>
    <property type="match status" value="1"/>
</dbReference>
<dbReference type="EMBL" id="BHXC01000007">
    <property type="protein sequence ID" value="GCB92953.1"/>
    <property type="molecule type" value="Genomic_DNA"/>
</dbReference>
<keyword evidence="1 2" id="KW-0732">Signal</keyword>
<dbReference type="SUPFAM" id="SSF53850">
    <property type="entry name" value="Periplasmic binding protein-like II"/>
    <property type="match status" value="1"/>
</dbReference>
<dbReference type="Pfam" id="PF00497">
    <property type="entry name" value="SBP_bac_3"/>
    <property type="match status" value="1"/>
</dbReference>
<dbReference type="Proteomes" id="UP000288351">
    <property type="component" value="Unassembled WGS sequence"/>
</dbReference>
<feature type="signal peptide" evidence="2">
    <location>
        <begin position="1"/>
        <end position="23"/>
    </location>
</feature>
<sequence>MTARATSLAALLTLAGLAATATACGTAEPPSLLASGKVLVGVKSDQPGTGYTLDGYNPSGFDITLARHVLASLHVEPDFGAVPSEDRMTVLTEKKKDLIVATFSITPDRMAKLDFAGPYANTFQGVLVRKADHRIAKPSDVIGKRVCTWPGTTSYNSFNGPEGQGIRVYQSQTAQGCIADLRRNDADAVSTDQMILYGFAKKYPDLKVVPNITYGPVNQYGIAMAKGHHADCLKIRDALKEYVTSSDWSQDFANSLPAIPATDPDWEGNYTPRPTNIDALSCRDKPSF</sequence>
<dbReference type="AlphaFoldDB" id="A0A401R5R6"/>
<feature type="chain" id="PRO_5019034007" evidence="2">
    <location>
        <begin position="24"/>
        <end position="288"/>
    </location>
</feature>
<accession>A0A401R5R6</accession>
<dbReference type="Gene3D" id="3.40.190.10">
    <property type="entry name" value="Periplasmic binding protein-like II"/>
    <property type="match status" value="2"/>
</dbReference>
<evidence type="ECO:0000256" key="1">
    <source>
        <dbReference type="ARBA" id="ARBA00022729"/>
    </source>
</evidence>
<gene>
    <name evidence="4" type="primary">gluB</name>
    <name evidence="4" type="ORF">SALB_05729</name>
</gene>
<dbReference type="SMART" id="SM00062">
    <property type="entry name" value="PBPb"/>
    <property type="match status" value="1"/>
</dbReference>
<evidence type="ECO:0000256" key="2">
    <source>
        <dbReference type="SAM" id="SignalP"/>
    </source>
</evidence>
<comment type="caution">
    <text evidence="4">The sequence shown here is derived from an EMBL/GenBank/DDBJ whole genome shotgun (WGS) entry which is preliminary data.</text>
</comment>
<reference evidence="4 5" key="1">
    <citation type="journal article" date="2019" name="Microbiol. Resour. Announc.">
        <title>Draft Genome Sequence of the Most Traditional epsilon-Poly-l-Lysine Producer, Streptomyces albulus NBRC14147.</title>
        <authorList>
            <person name="Yamanaka K."/>
            <person name="Hamano Y."/>
        </authorList>
    </citation>
    <scope>NUCLEOTIDE SEQUENCE [LARGE SCALE GENOMIC DNA]</scope>
    <source>
        <strain evidence="4 5">NBRC 14147</strain>
    </source>
</reference>
<name>A0A401R5R6_STRNR</name>
<evidence type="ECO:0000313" key="4">
    <source>
        <dbReference type="EMBL" id="GCB92953.1"/>
    </source>
</evidence>
<organism evidence="4 5">
    <name type="scientific">Streptomyces noursei</name>
    <name type="common">Streptomyces albulus</name>
    <dbReference type="NCBI Taxonomy" id="1971"/>
    <lineage>
        <taxon>Bacteria</taxon>
        <taxon>Bacillati</taxon>
        <taxon>Actinomycetota</taxon>
        <taxon>Actinomycetes</taxon>
        <taxon>Kitasatosporales</taxon>
        <taxon>Streptomycetaceae</taxon>
        <taxon>Streptomyces</taxon>
    </lineage>
</organism>